<sequence length="289" mass="32750">MSSEELSTMISSLSELHTSLQKLRNVPPSLRKAGFPYTTISIRDDFQNLKDLAESIRSEPIQEALLNAANSEKADSSDLSRNGRRDIRKRRRLPSPESPQPFIPLEKRGGSLFPHTHDDPPALRADELVDFIRECNRTRPCKMHIWSRTQNSTGQISDPVIVRLIIQDVLVSYITATHSGSGSVLVAESVSAFGPREKTHPHSQSKYAVYQHVTQQIARMLQSQPRVSFQSLISLLCEYRTLFISQCTNCERVLSPEGHFPPVVRIWMEPEKEQDTGRWAPRHISCPQS</sequence>
<dbReference type="GO" id="GO:0016592">
    <property type="term" value="C:mediator complex"/>
    <property type="evidence" value="ECO:0007669"/>
    <property type="project" value="InterPro"/>
</dbReference>
<keyword evidence="4" id="KW-0804">Transcription</keyword>
<comment type="subcellular location">
    <subcellularLocation>
        <location evidence="1">Nucleus</location>
    </subcellularLocation>
</comment>
<feature type="compositionally biased region" description="Basic and acidic residues" evidence="6">
    <location>
        <begin position="72"/>
        <end position="85"/>
    </location>
</feature>
<feature type="region of interest" description="Disordered" evidence="6">
    <location>
        <begin position="67"/>
        <end position="105"/>
    </location>
</feature>
<comment type="similarity">
    <text evidence="2">Belongs to the Mediator complex subunit 27 family.</text>
</comment>
<organism evidence="7 8">
    <name type="scientific">Mycena citricolor</name>
    <dbReference type="NCBI Taxonomy" id="2018698"/>
    <lineage>
        <taxon>Eukaryota</taxon>
        <taxon>Fungi</taxon>
        <taxon>Dikarya</taxon>
        <taxon>Basidiomycota</taxon>
        <taxon>Agaricomycotina</taxon>
        <taxon>Agaricomycetes</taxon>
        <taxon>Agaricomycetidae</taxon>
        <taxon>Agaricales</taxon>
        <taxon>Marasmiineae</taxon>
        <taxon>Mycenaceae</taxon>
        <taxon>Mycena</taxon>
    </lineage>
</organism>
<dbReference type="AlphaFoldDB" id="A0AAD2HVB2"/>
<evidence type="ECO:0000313" key="8">
    <source>
        <dbReference type="Proteomes" id="UP001295794"/>
    </source>
</evidence>
<comment type="caution">
    <text evidence="7">The sequence shown here is derived from an EMBL/GenBank/DDBJ whole genome shotgun (WGS) entry which is preliminary data.</text>
</comment>
<evidence type="ECO:0000313" key="7">
    <source>
        <dbReference type="EMBL" id="CAK5281433.1"/>
    </source>
</evidence>
<evidence type="ECO:0008006" key="9">
    <source>
        <dbReference type="Google" id="ProtNLM"/>
    </source>
</evidence>
<gene>
    <name evidence="7" type="ORF">MYCIT1_LOCUS32555</name>
</gene>
<keyword evidence="8" id="KW-1185">Reference proteome</keyword>
<dbReference type="Proteomes" id="UP001295794">
    <property type="component" value="Unassembled WGS sequence"/>
</dbReference>
<keyword evidence="5" id="KW-0539">Nucleus</keyword>
<evidence type="ECO:0000256" key="3">
    <source>
        <dbReference type="ARBA" id="ARBA00023015"/>
    </source>
</evidence>
<evidence type="ECO:0000256" key="1">
    <source>
        <dbReference type="ARBA" id="ARBA00004123"/>
    </source>
</evidence>
<proteinExistence type="inferred from homology"/>
<dbReference type="InterPro" id="IPR021627">
    <property type="entry name" value="Mediator_Med27"/>
</dbReference>
<evidence type="ECO:0000256" key="5">
    <source>
        <dbReference type="ARBA" id="ARBA00023242"/>
    </source>
</evidence>
<keyword evidence="3" id="KW-0805">Transcription regulation</keyword>
<evidence type="ECO:0000256" key="2">
    <source>
        <dbReference type="ARBA" id="ARBA00008048"/>
    </source>
</evidence>
<dbReference type="PANTHER" id="PTHR13130:SF4">
    <property type="entry name" value="MEDIATOR OF RNA POLYMERASE II TRANSCRIPTION SUBUNIT 27"/>
    <property type="match status" value="1"/>
</dbReference>
<reference evidence="7" key="1">
    <citation type="submission" date="2023-11" db="EMBL/GenBank/DDBJ databases">
        <authorList>
            <person name="De Vega J J."/>
            <person name="De Vega J J."/>
        </authorList>
    </citation>
    <scope>NUCLEOTIDE SEQUENCE</scope>
</reference>
<dbReference type="GO" id="GO:0006357">
    <property type="term" value="P:regulation of transcription by RNA polymerase II"/>
    <property type="evidence" value="ECO:0007669"/>
    <property type="project" value="TreeGrafter"/>
</dbReference>
<evidence type="ECO:0000256" key="4">
    <source>
        <dbReference type="ARBA" id="ARBA00023163"/>
    </source>
</evidence>
<evidence type="ECO:0000256" key="6">
    <source>
        <dbReference type="SAM" id="MobiDB-lite"/>
    </source>
</evidence>
<dbReference type="GO" id="GO:0003713">
    <property type="term" value="F:transcription coactivator activity"/>
    <property type="evidence" value="ECO:0007669"/>
    <property type="project" value="TreeGrafter"/>
</dbReference>
<dbReference type="PANTHER" id="PTHR13130">
    <property type="entry name" value="34 KDA TRANSCRIPTIONAL CO-ACTIVATOR-RELATED"/>
    <property type="match status" value="1"/>
</dbReference>
<name>A0AAD2HVB2_9AGAR</name>
<accession>A0AAD2HVB2</accession>
<protein>
    <recommendedName>
        <fullName evidence="9">Mediator complex subunit 27</fullName>
    </recommendedName>
</protein>
<dbReference type="EMBL" id="CAVNYO010000444">
    <property type="protein sequence ID" value="CAK5281433.1"/>
    <property type="molecule type" value="Genomic_DNA"/>
</dbReference>
<dbReference type="Pfam" id="PF11571">
    <property type="entry name" value="Med27"/>
    <property type="match status" value="1"/>
</dbReference>